<organism evidence="1">
    <name type="scientific">marine metagenome</name>
    <dbReference type="NCBI Taxonomy" id="408172"/>
    <lineage>
        <taxon>unclassified sequences</taxon>
        <taxon>metagenomes</taxon>
        <taxon>ecological metagenomes</taxon>
    </lineage>
</organism>
<evidence type="ECO:0000313" key="1">
    <source>
        <dbReference type="EMBL" id="SVD14395.1"/>
    </source>
</evidence>
<name>A0A382SY70_9ZZZZ</name>
<protein>
    <submittedName>
        <fullName evidence="1">Uncharacterized protein</fullName>
    </submittedName>
</protein>
<sequence length="43" mass="4725">MERQQVLEGSASSLADSLNGEFDILFSSMEFKLDLIAGMITET</sequence>
<accession>A0A382SY70</accession>
<dbReference type="AlphaFoldDB" id="A0A382SY70"/>
<dbReference type="EMBL" id="UINC01132220">
    <property type="protein sequence ID" value="SVD14395.1"/>
    <property type="molecule type" value="Genomic_DNA"/>
</dbReference>
<proteinExistence type="predicted"/>
<reference evidence="1" key="1">
    <citation type="submission" date="2018-05" db="EMBL/GenBank/DDBJ databases">
        <authorList>
            <person name="Lanie J.A."/>
            <person name="Ng W.-L."/>
            <person name="Kazmierczak K.M."/>
            <person name="Andrzejewski T.M."/>
            <person name="Davidsen T.M."/>
            <person name="Wayne K.J."/>
            <person name="Tettelin H."/>
            <person name="Glass J.I."/>
            <person name="Rusch D."/>
            <person name="Podicherti R."/>
            <person name="Tsui H.-C.T."/>
            <person name="Winkler M.E."/>
        </authorList>
    </citation>
    <scope>NUCLEOTIDE SEQUENCE</scope>
</reference>
<gene>
    <name evidence="1" type="ORF">METZ01_LOCUS367249</name>
</gene>